<protein>
    <submittedName>
        <fullName evidence="2">Uncharacterized protein</fullName>
    </submittedName>
</protein>
<name>A0A3D9UUD3_9MICO</name>
<proteinExistence type="predicted"/>
<evidence type="ECO:0000256" key="1">
    <source>
        <dbReference type="SAM" id="MobiDB-lite"/>
    </source>
</evidence>
<evidence type="ECO:0000313" key="3">
    <source>
        <dbReference type="Proteomes" id="UP000256253"/>
    </source>
</evidence>
<evidence type="ECO:0000313" key="2">
    <source>
        <dbReference type="EMBL" id="REF32153.1"/>
    </source>
</evidence>
<dbReference type="EMBL" id="QTUA01000001">
    <property type="protein sequence ID" value="REF32153.1"/>
    <property type="molecule type" value="Genomic_DNA"/>
</dbReference>
<sequence length="60" mass="6331">MVATLAPTIRYSAWGARFTVTKPPAADVMSFDEAMKSMTSDMPTDGPSATTTYGSLAPTQ</sequence>
<dbReference type="AlphaFoldDB" id="A0A3D9UUD3"/>
<gene>
    <name evidence="2" type="ORF">DFJ65_3250</name>
</gene>
<reference evidence="2 3" key="1">
    <citation type="submission" date="2018-08" db="EMBL/GenBank/DDBJ databases">
        <title>Sequencing the genomes of 1000 actinobacteria strains.</title>
        <authorList>
            <person name="Klenk H.-P."/>
        </authorList>
    </citation>
    <scope>NUCLEOTIDE SEQUENCE [LARGE SCALE GENOMIC DNA]</scope>
    <source>
        <strain evidence="2 3">DSM 22967</strain>
    </source>
</reference>
<keyword evidence="3" id="KW-1185">Reference proteome</keyword>
<dbReference type="Proteomes" id="UP000256253">
    <property type="component" value="Unassembled WGS sequence"/>
</dbReference>
<accession>A0A3D9UUD3</accession>
<organism evidence="2 3">
    <name type="scientific">Calidifontibacter indicus</name>
    <dbReference type="NCBI Taxonomy" id="419650"/>
    <lineage>
        <taxon>Bacteria</taxon>
        <taxon>Bacillati</taxon>
        <taxon>Actinomycetota</taxon>
        <taxon>Actinomycetes</taxon>
        <taxon>Micrococcales</taxon>
        <taxon>Dermacoccaceae</taxon>
        <taxon>Calidifontibacter</taxon>
    </lineage>
</organism>
<feature type="region of interest" description="Disordered" evidence="1">
    <location>
        <begin position="38"/>
        <end position="60"/>
    </location>
</feature>
<comment type="caution">
    <text evidence="2">The sequence shown here is derived from an EMBL/GenBank/DDBJ whole genome shotgun (WGS) entry which is preliminary data.</text>
</comment>